<reference evidence="2" key="1">
    <citation type="submission" date="2011-12" db="EMBL/GenBank/DDBJ databases">
        <authorList>
            <consortium name="The Broad Institute Genome Sequencing Platform"/>
            <person name="Russ C."/>
            <person name="Tyler B."/>
            <person name="Panabieres F."/>
            <person name="Shan W."/>
            <person name="Tripathy S."/>
            <person name="Grunwald N."/>
            <person name="Machado M."/>
            <person name="Young S.K."/>
            <person name="Zeng Q."/>
            <person name="Gargeya S."/>
            <person name="Fitzgerald M."/>
            <person name="Haas B."/>
            <person name="Abouelleil A."/>
            <person name="Alvarado L."/>
            <person name="Arachchi H.M."/>
            <person name="Berlin A."/>
            <person name="Chapman S.B."/>
            <person name="Gearin G."/>
            <person name="Goldberg J."/>
            <person name="Griggs A."/>
            <person name="Gujja S."/>
            <person name="Hansen M."/>
            <person name="Heiman D."/>
            <person name="Howarth C."/>
            <person name="Larimer J."/>
            <person name="Lui A."/>
            <person name="MacDonald P.J.P."/>
            <person name="McCowen C."/>
            <person name="Montmayeur A."/>
            <person name="Murphy C."/>
            <person name="Neiman D."/>
            <person name="Pearson M."/>
            <person name="Priest M."/>
            <person name="Roberts A."/>
            <person name="Saif S."/>
            <person name="Shea T."/>
            <person name="Sisk P."/>
            <person name="Stolte C."/>
            <person name="Sykes S."/>
            <person name="Wortman J."/>
            <person name="Nusbaum C."/>
            <person name="Birren B."/>
        </authorList>
    </citation>
    <scope>NUCLEOTIDE SEQUENCE [LARGE SCALE GENOMIC DNA]</scope>
    <source>
        <strain evidence="2">INRA-310</strain>
    </source>
</reference>
<dbReference type="EMBL" id="KI669569">
    <property type="protein sequence ID" value="ETN16091.1"/>
    <property type="molecule type" value="Genomic_DNA"/>
</dbReference>
<gene>
    <name evidence="1" type="ORF">PPTG_21863</name>
</gene>
<evidence type="ECO:0000313" key="2">
    <source>
        <dbReference type="Proteomes" id="UP000018817"/>
    </source>
</evidence>
<dbReference type="Proteomes" id="UP000018817">
    <property type="component" value="Unassembled WGS sequence"/>
</dbReference>
<organism evidence="1 2">
    <name type="scientific">Phytophthora nicotianae (strain INRA-310)</name>
    <name type="common">Phytophthora parasitica</name>
    <dbReference type="NCBI Taxonomy" id="761204"/>
    <lineage>
        <taxon>Eukaryota</taxon>
        <taxon>Sar</taxon>
        <taxon>Stramenopiles</taxon>
        <taxon>Oomycota</taxon>
        <taxon>Peronosporomycetes</taxon>
        <taxon>Peronosporales</taxon>
        <taxon>Peronosporaceae</taxon>
        <taxon>Phytophthora</taxon>
    </lineage>
</organism>
<evidence type="ECO:0000313" key="1">
    <source>
        <dbReference type="EMBL" id="ETN16091.1"/>
    </source>
</evidence>
<dbReference type="GeneID" id="20190462"/>
<dbReference type="VEuPathDB" id="FungiDB:PPTG_21863"/>
<protein>
    <submittedName>
        <fullName evidence="1">Uncharacterized protein</fullName>
    </submittedName>
</protein>
<name>W2QSY9_PHYN3</name>
<proteinExistence type="predicted"/>
<reference evidence="1 2" key="2">
    <citation type="submission" date="2013-11" db="EMBL/GenBank/DDBJ databases">
        <title>The Genome Sequence of Phytophthora parasitica INRA-310.</title>
        <authorList>
            <consortium name="The Broad Institute Genomics Platform"/>
            <person name="Russ C."/>
            <person name="Tyler B."/>
            <person name="Panabieres F."/>
            <person name="Shan W."/>
            <person name="Tripathy S."/>
            <person name="Grunwald N."/>
            <person name="Machado M."/>
            <person name="Johnson C.S."/>
            <person name="Arredondo F."/>
            <person name="Hong C."/>
            <person name="Coffey M."/>
            <person name="Young S.K."/>
            <person name="Zeng Q."/>
            <person name="Gargeya S."/>
            <person name="Fitzgerald M."/>
            <person name="Abouelleil A."/>
            <person name="Alvarado L."/>
            <person name="Chapman S.B."/>
            <person name="Gainer-Dewar J."/>
            <person name="Goldberg J."/>
            <person name="Griggs A."/>
            <person name="Gujja S."/>
            <person name="Hansen M."/>
            <person name="Howarth C."/>
            <person name="Imamovic A."/>
            <person name="Ireland A."/>
            <person name="Larimer J."/>
            <person name="McCowan C."/>
            <person name="Murphy C."/>
            <person name="Pearson M."/>
            <person name="Poon T.W."/>
            <person name="Priest M."/>
            <person name="Roberts A."/>
            <person name="Saif S."/>
            <person name="Shea T."/>
            <person name="Sykes S."/>
            <person name="Wortman J."/>
            <person name="Nusbaum C."/>
            <person name="Birren B."/>
        </authorList>
    </citation>
    <scope>NUCLEOTIDE SEQUENCE [LARGE SCALE GENOMIC DNA]</scope>
    <source>
        <strain evidence="1 2">INRA-310</strain>
    </source>
</reference>
<sequence length="72" mass="7735">MLRLRIPAHDGAGLAAISPSPVPYGGIGVPELAVAERLQRRTHSELIRTGLSGKELPRNALIAPQETETQQQ</sequence>
<accession>W2QSY9</accession>
<dbReference type="RefSeq" id="XP_008898813.1">
    <property type="nucleotide sequence ID" value="XM_008900565.1"/>
</dbReference>
<dbReference type="AlphaFoldDB" id="W2QSY9"/>